<evidence type="ECO:0000256" key="3">
    <source>
        <dbReference type="ARBA" id="ARBA00022670"/>
    </source>
</evidence>
<dbReference type="PROSITE" id="PS00560">
    <property type="entry name" value="CARBOXYPEPT_SER_HIS"/>
    <property type="match status" value="1"/>
</dbReference>
<accession>A0A835J6Q5</accession>
<evidence type="ECO:0000313" key="7">
    <source>
        <dbReference type="Proteomes" id="UP000657918"/>
    </source>
</evidence>
<organism evidence="6 7">
    <name type="scientific">Salix dunnii</name>
    <dbReference type="NCBI Taxonomy" id="1413687"/>
    <lineage>
        <taxon>Eukaryota</taxon>
        <taxon>Viridiplantae</taxon>
        <taxon>Streptophyta</taxon>
        <taxon>Embryophyta</taxon>
        <taxon>Tracheophyta</taxon>
        <taxon>Spermatophyta</taxon>
        <taxon>Magnoliopsida</taxon>
        <taxon>eudicotyledons</taxon>
        <taxon>Gunneridae</taxon>
        <taxon>Pentapetalae</taxon>
        <taxon>rosids</taxon>
        <taxon>fabids</taxon>
        <taxon>Malpighiales</taxon>
        <taxon>Salicaceae</taxon>
        <taxon>Saliceae</taxon>
        <taxon>Salix</taxon>
    </lineage>
</organism>
<dbReference type="Proteomes" id="UP000657918">
    <property type="component" value="Chromosome 16"/>
</dbReference>
<comment type="similarity">
    <text evidence="1">Belongs to the peptidase S10 family.</text>
</comment>
<comment type="caution">
    <text evidence="6">The sequence shown here is derived from an EMBL/GenBank/DDBJ whole genome shotgun (WGS) entry which is preliminary data.</text>
</comment>
<evidence type="ECO:0000256" key="5">
    <source>
        <dbReference type="ARBA" id="ARBA00023180"/>
    </source>
</evidence>
<dbReference type="SUPFAM" id="SSF53474">
    <property type="entry name" value="alpha/beta-Hydrolases"/>
    <property type="match status" value="1"/>
</dbReference>
<dbReference type="GO" id="GO:0006508">
    <property type="term" value="P:proteolysis"/>
    <property type="evidence" value="ECO:0007669"/>
    <property type="project" value="UniProtKB-KW"/>
</dbReference>
<dbReference type="OrthoDB" id="443318at2759"/>
<dbReference type="EMBL" id="JADGMS010000016">
    <property type="protein sequence ID" value="KAF9664558.1"/>
    <property type="molecule type" value="Genomic_DNA"/>
</dbReference>
<dbReference type="Gene3D" id="3.40.50.1820">
    <property type="entry name" value="alpha/beta hydrolase"/>
    <property type="match status" value="1"/>
</dbReference>
<name>A0A835J6Q5_9ROSI</name>
<dbReference type="InterPro" id="IPR029058">
    <property type="entry name" value="AB_hydrolase_fold"/>
</dbReference>
<dbReference type="Pfam" id="PF00450">
    <property type="entry name" value="Peptidase_S10"/>
    <property type="match status" value="1"/>
</dbReference>
<proteinExistence type="inferred from homology"/>
<protein>
    <submittedName>
        <fullName evidence="6">Uncharacterized protein</fullName>
    </submittedName>
</protein>
<dbReference type="InterPro" id="IPR033124">
    <property type="entry name" value="Ser_caboxypep_his_AS"/>
</dbReference>
<sequence>MYRKLSHAQLAGVDRWTICSDVLKYEMESLEIATVPLLAKLVKSGIRWRSRCSCPTHMSKDTGERICNGAGTKHNCSLQKTWFQMQGPVHGIIHTFILFFSQVAGWTPVYGDILSFATIRGASHEAPLSQPKRSVVVFNAFLEGTQLPLPQAL</sequence>
<keyword evidence="4" id="KW-0378">Hydrolase</keyword>
<gene>
    <name evidence="6" type="ORF">SADUNF_Sadunf16G0031100</name>
</gene>
<dbReference type="InterPro" id="IPR001563">
    <property type="entry name" value="Peptidase_S10"/>
</dbReference>
<evidence type="ECO:0000256" key="4">
    <source>
        <dbReference type="ARBA" id="ARBA00022801"/>
    </source>
</evidence>
<keyword evidence="2" id="KW-0121">Carboxypeptidase</keyword>
<evidence type="ECO:0000313" key="6">
    <source>
        <dbReference type="EMBL" id="KAF9664558.1"/>
    </source>
</evidence>
<keyword evidence="7" id="KW-1185">Reference proteome</keyword>
<dbReference type="GO" id="GO:0004185">
    <property type="term" value="F:serine-type carboxypeptidase activity"/>
    <property type="evidence" value="ECO:0007669"/>
    <property type="project" value="InterPro"/>
</dbReference>
<reference evidence="6 7" key="1">
    <citation type="submission" date="2020-10" db="EMBL/GenBank/DDBJ databases">
        <title>Plant Genome Project.</title>
        <authorList>
            <person name="Zhang R.-G."/>
        </authorList>
    </citation>
    <scope>NUCLEOTIDE SEQUENCE [LARGE SCALE GENOMIC DNA]</scope>
    <source>
        <strain evidence="6">FAFU-HL-1</strain>
        <tissue evidence="6">Leaf</tissue>
    </source>
</reference>
<keyword evidence="5" id="KW-0325">Glycoprotein</keyword>
<keyword evidence="3" id="KW-0645">Protease</keyword>
<dbReference type="AlphaFoldDB" id="A0A835J6Q5"/>
<evidence type="ECO:0000256" key="1">
    <source>
        <dbReference type="ARBA" id="ARBA00009431"/>
    </source>
</evidence>
<evidence type="ECO:0000256" key="2">
    <source>
        <dbReference type="ARBA" id="ARBA00022645"/>
    </source>
</evidence>